<dbReference type="Pfam" id="PF11139">
    <property type="entry name" value="SfLAP"/>
    <property type="match status" value="1"/>
</dbReference>
<dbReference type="STRING" id="1841861.GCA_900157365_03669"/>
<accession>A0A2U3PH76</accession>
<feature type="transmembrane region" description="Helical" evidence="1">
    <location>
        <begin position="33"/>
        <end position="57"/>
    </location>
</feature>
<dbReference type="Proteomes" id="UP000240424">
    <property type="component" value="Unassembled WGS sequence"/>
</dbReference>
<dbReference type="OrthoDB" id="4627516at2"/>
<keyword evidence="3" id="KW-1185">Reference proteome</keyword>
<keyword evidence="1" id="KW-0812">Transmembrane</keyword>
<feature type="transmembrane region" description="Helical" evidence="1">
    <location>
        <begin position="176"/>
        <end position="197"/>
    </location>
</feature>
<reference evidence="2 3" key="1">
    <citation type="submission" date="2017-01" db="EMBL/GenBank/DDBJ databases">
        <authorList>
            <consortium name="Urmite Genomes"/>
        </authorList>
    </citation>
    <scope>NUCLEOTIDE SEQUENCE [LARGE SCALE GENOMIC DNA]</scope>
    <source>
        <strain evidence="2 3">AB215</strain>
    </source>
</reference>
<feature type="transmembrane region" description="Helical" evidence="1">
    <location>
        <begin position="153"/>
        <end position="170"/>
    </location>
</feature>
<evidence type="ECO:0000313" key="2">
    <source>
        <dbReference type="EMBL" id="SPM43127.1"/>
    </source>
</evidence>
<feature type="transmembrane region" description="Helical" evidence="1">
    <location>
        <begin position="218"/>
        <end position="236"/>
    </location>
</feature>
<evidence type="ECO:0000256" key="1">
    <source>
        <dbReference type="SAM" id="Phobius"/>
    </source>
</evidence>
<keyword evidence="1" id="KW-0472">Membrane</keyword>
<dbReference type="EMBL" id="FUEZ01000004">
    <property type="protein sequence ID" value="SPM43127.1"/>
    <property type="molecule type" value="Genomic_DNA"/>
</dbReference>
<protein>
    <submittedName>
        <fullName evidence="2">Uncharacterized protein</fullName>
    </submittedName>
</protein>
<keyword evidence="1" id="KW-1133">Transmembrane helix</keyword>
<feature type="transmembrane region" description="Helical" evidence="1">
    <location>
        <begin position="77"/>
        <end position="99"/>
    </location>
</feature>
<dbReference type="InterPro" id="IPR021315">
    <property type="entry name" value="Gap/Sap"/>
</dbReference>
<dbReference type="AlphaFoldDB" id="A0A2U3PH76"/>
<feature type="transmembrane region" description="Helical" evidence="1">
    <location>
        <begin position="6"/>
        <end position="26"/>
    </location>
</feature>
<sequence length="239" mass="24857">MWGTVLTLALVSAADPVRIGIAVLLFSRQRPGLHLLALWLGGMAAGVAVGLGVLFGVHGLMPEVVRRVQFAATSSTAAFFQIAIGVLALVVAASVTIGFPAGQRTHVAMSGDDPPRQGEPTGFSRFLTRALAALRSGPPWTTFLLGVVISTDFRYLIVLSAILAAGVAVADQVSAAAAYTVVALAFVEIPLVSQVAVPGRTRAVMSEVHDWVSAHRRRVFGAIVAVLGVFLMAAGISHV</sequence>
<organism evidence="2 3">
    <name type="scientific">Mycobacterium numidiamassiliense</name>
    <dbReference type="NCBI Taxonomy" id="1841861"/>
    <lineage>
        <taxon>Bacteria</taxon>
        <taxon>Bacillati</taxon>
        <taxon>Actinomycetota</taxon>
        <taxon>Actinomycetes</taxon>
        <taxon>Mycobacteriales</taxon>
        <taxon>Mycobacteriaceae</taxon>
        <taxon>Mycobacterium</taxon>
    </lineage>
</organism>
<proteinExistence type="predicted"/>
<dbReference type="RefSeq" id="WP_077081447.1">
    <property type="nucleotide sequence ID" value="NZ_FUEZ01000004.1"/>
</dbReference>
<evidence type="ECO:0000313" key="3">
    <source>
        <dbReference type="Proteomes" id="UP000240424"/>
    </source>
</evidence>
<gene>
    <name evidence="2" type="ORF">MNAB215_5349</name>
</gene>
<name>A0A2U3PH76_9MYCO</name>